<dbReference type="EMBL" id="CP025066">
    <property type="protein sequence ID" value="AUX09167.1"/>
    <property type="molecule type" value="Genomic_DNA"/>
</dbReference>
<dbReference type="Pfam" id="PF24033">
    <property type="entry name" value="DUF7342"/>
    <property type="match status" value="1"/>
</dbReference>
<keyword evidence="2" id="KW-1185">Reference proteome</keyword>
<dbReference type="GeneID" id="37877890"/>
<proteinExistence type="predicted"/>
<dbReference type="Proteomes" id="UP000263012">
    <property type="component" value="Chromosome"/>
</dbReference>
<organism evidence="1 2">
    <name type="scientific">Halalkaliarchaeum desulfuricum</name>
    <dbReference type="NCBI Taxonomy" id="2055893"/>
    <lineage>
        <taxon>Archaea</taxon>
        <taxon>Methanobacteriati</taxon>
        <taxon>Methanobacteriota</taxon>
        <taxon>Stenosarchaea group</taxon>
        <taxon>Halobacteria</taxon>
        <taxon>Halobacteriales</taxon>
        <taxon>Haloferacaceae</taxon>
        <taxon>Halalkaliarchaeum</taxon>
    </lineage>
</organism>
<evidence type="ECO:0000313" key="1">
    <source>
        <dbReference type="EMBL" id="AUX09167.1"/>
    </source>
</evidence>
<protein>
    <recommendedName>
        <fullName evidence="3">Transcriptional regulator</fullName>
    </recommendedName>
</protein>
<dbReference type="RefSeq" id="WP_119817320.1">
    <property type="nucleotide sequence ID" value="NZ_CP025066.1"/>
</dbReference>
<dbReference type="InterPro" id="IPR055766">
    <property type="entry name" value="DUF7342"/>
</dbReference>
<name>A0A343TJ95_9EURY</name>
<gene>
    <name evidence="1" type="ORF">AArcSl_1538</name>
</gene>
<dbReference type="KEGG" id="hdf:AArcSl_1538"/>
<evidence type="ECO:0000313" key="2">
    <source>
        <dbReference type="Proteomes" id="UP000263012"/>
    </source>
</evidence>
<reference evidence="2" key="1">
    <citation type="submission" date="2017-11" db="EMBL/GenBank/DDBJ databases">
        <title>Phenotypic and genomic properties of facultatively anaerobic sulfur-reducing natronoarchaea from hypersaline soda lakes.</title>
        <authorList>
            <person name="Sorokin D.Y."/>
            <person name="Kublanov I.V."/>
            <person name="Roman P."/>
            <person name="Sinninghe Damste J.S."/>
            <person name="Golyshin P.N."/>
            <person name="Rojo D."/>
            <person name="Ciordia S."/>
            <person name="Mena M.D.C."/>
            <person name="Ferrer M."/>
            <person name="Messina E."/>
            <person name="Smedile F."/>
            <person name="La Spada G."/>
            <person name="La Cono V."/>
            <person name="Yakimov M.M."/>
        </authorList>
    </citation>
    <scope>NUCLEOTIDE SEQUENCE [LARGE SCALE GENOMIC DNA]</scope>
    <source>
        <strain evidence="2">AArc-Sl</strain>
    </source>
</reference>
<accession>A0A343TJ95</accession>
<evidence type="ECO:0008006" key="3">
    <source>
        <dbReference type="Google" id="ProtNLM"/>
    </source>
</evidence>
<dbReference type="OrthoDB" id="183382at2157"/>
<sequence>MDSWTDGLSTRERVRKIALSLTRPRSVNWIKTEADVASWDTTKDELERLVEYGQIKRVEDDSGSETRYRYGPNYRRRYLDRVEELVADHTKDELRNEIAAIQEQIETWQDAYDVDSLSALNESVTDTGLSSDEIRERNAVIRRWERSRETKRLIAHALSLYDDLERVTDPDSGPQPSEMAP</sequence>
<dbReference type="AlphaFoldDB" id="A0A343TJ95"/>